<dbReference type="GO" id="GO:0006465">
    <property type="term" value="P:signal peptide processing"/>
    <property type="evidence" value="ECO:0007669"/>
    <property type="project" value="UniProtKB-UniRule"/>
</dbReference>
<reference evidence="7 8" key="1">
    <citation type="journal article" date="2016" name="J. Biotechnol.">
        <title>First complete genome sequence of a species in the genus Microterricola, an extremophilic cold active enzyme producing bacterial strain ERGS5:02 isolated from Sikkim Himalaya.</title>
        <authorList>
            <person name="Himanshu"/>
            <person name="Swarnkar M.K."/>
            <person name="Singh D."/>
            <person name="Kumar R."/>
        </authorList>
    </citation>
    <scope>NUCLEOTIDE SEQUENCE [LARGE SCALE GENOMIC DNA]</scope>
    <source>
        <strain evidence="7 8">ERGS5:02</strain>
    </source>
</reference>
<keyword evidence="8" id="KW-1185">Reference proteome</keyword>
<evidence type="ECO:0000256" key="4">
    <source>
        <dbReference type="ARBA" id="ARBA00023136"/>
    </source>
</evidence>
<accession>A0A109QX60</accession>
<evidence type="ECO:0000256" key="5">
    <source>
        <dbReference type="NCBIfam" id="TIGR02228"/>
    </source>
</evidence>
<dbReference type="KEGG" id="mvd:AWU67_11645"/>
<evidence type="ECO:0000313" key="8">
    <source>
        <dbReference type="Proteomes" id="UP000058305"/>
    </source>
</evidence>
<dbReference type="SUPFAM" id="SSF51306">
    <property type="entry name" value="LexA/Signal peptidase"/>
    <property type="match status" value="1"/>
</dbReference>
<evidence type="ECO:0000256" key="3">
    <source>
        <dbReference type="ARBA" id="ARBA00022989"/>
    </source>
</evidence>
<evidence type="ECO:0000256" key="6">
    <source>
        <dbReference type="SAM" id="MobiDB-lite"/>
    </source>
</evidence>
<dbReference type="EC" id="3.4.21.89" evidence="5"/>
<dbReference type="PRINTS" id="PR00728">
    <property type="entry name" value="SIGNALPTASE"/>
</dbReference>
<evidence type="ECO:0000256" key="1">
    <source>
        <dbReference type="ARBA" id="ARBA00004370"/>
    </source>
</evidence>
<keyword evidence="3" id="KW-1133">Transmembrane helix</keyword>
<dbReference type="InterPro" id="IPR036286">
    <property type="entry name" value="LexA/Signal_pep-like_sf"/>
</dbReference>
<sequence length="195" mass="20187">MRALRSLGNIVLWILAATGIAAGGLWVAHSAGLVQPLFVVSGSMEPGIMTGDLLFSIPKDAAALNVGDVATLPSTLTSKLVTHRVIEITPGGAAGEFVLRMKGDNNEFLDSEDYAVSGTVLVPAAQISGGGYFVATMSKPGVVIPLAITVLALVALSMLPRPESESDSEPDEDPTTEAVSFDALPTENVLAEARE</sequence>
<reference evidence="8" key="2">
    <citation type="submission" date="2016-01" db="EMBL/GenBank/DDBJ databases">
        <title>First complete genome sequence of a species in the genus Microterricola, an extremophilic cold active enzyme producing strain ERGS5:02 isolated from Sikkim Himalaya.</title>
        <authorList>
            <person name="Kumar R."/>
            <person name="Singh D."/>
            <person name="Swarnkar M.K."/>
        </authorList>
    </citation>
    <scope>NUCLEOTIDE SEQUENCE [LARGE SCALE GENOMIC DNA]</scope>
    <source>
        <strain evidence="8">ERGS5:02</strain>
    </source>
</reference>
<dbReference type="GO" id="GO:0004252">
    <property type="term" value="F:serine-type endopeptidase activity"/>
    <property type="evidence" value="ECO:0007669"/>
    <property type="project" value="UniProtKB-UniRule"/>
</dbReference>
<dbReference type="InterPro" id="IPR001733">
    <property type="entry name" value="Peptidase_S26B"/>
</dbReference>
<dbReference type="RefSeq" id="WP_067229151.1">
    <property type="nucleotide sequence ID" value="NZ_CP014145.1"/>
</dbReference>
<evidence type="ECO:0000313" key="7">
    <source>
        <dbReference type="EMBL" id="AMB59405.1"/>
    </source>
</evidence>
<dbReference type="GO" id="GO:0016020">
    <property type="term" value="C:membrane"/>
    <property type="evidence" value="ECO:0007669"/>
    <property type="project" value="UniProtKB-SubCell"/>
</dbReference>
<proteinExistence type="predicted"/>
<dbReference type="EMBL" id="CP014145">
    <property type="protein sequence ID" value="AMB59405.1"/>
    <property type="molecule type" value="Genomic_DNA"/>
</dbReference>
<keyword evidence="4" id="KW-0472">Membrane</keyword>
<feature type="compositionally biased region" description="Acidic residues" evidence="6">
    <location>
        <begin position="165"/>
        <end position="175"/>
    </location>
</feature>
<evidence type="ECO:0000256" key="2">
    <source>
        <dbReference type="ARBA" id="ARBA00022692"/>
    </source>
</evidence>
<comment type="subcellular location">
    <subcellularLocation>
        <location evidence="1">Membrane</location>
    </subcellularLocation>
</comment>
<dbReference type="OrthoDB" id="3178064at2"/>
<keyword evidence="2" id="KW-0812">Transmembrane</keyword>
<protein>
    <recommendedName>
        <fullName evidence="5">Signal peptidase I</fullName>
        <ecNumber evidence="5">3.4.21.89</ecNumber>
    </recommendedName>
</protein>
<dbReference type="NCBIfam" id="TIGR02228">
    <property type="entry name" value="sigpep_I_arch"/>
    <property type="match status" value="1"/>
</dbReference>
<gene>
    <name evidence="7" type="ORF">AWU67_11645</name>
</gene>
<feature type="region of interest" description="Disordered" evidence="6">
    <location>
        <begin position="161"/>
        <end position="195"/>
    </location>
</feature>
<dbReference type="GO" id="GO:0009003">
    <property type="term" value="F:signal peptidase activity"/>
    <property type="evidence" value="ECO:0007669"/>
    <property type="project" value="UniProtKB-EC"/>
</dbReference>
<dbReference type="InterPro" id="IPR019533">
    <property type="entry name" value="Peptidase_S26"/>
</dbReference>
<dbReference type="Proteomes" id="UP000058305">
    <property type="component" value="Chromosome"/>
</dbReference>
<dbReference type="AlphaFoldDB" id="A0A109QX60"/>
<name>A0A109QX60_9MICO</name>
<organism evidence="7 8">
    <name type="scientific">Microterricola viridarii</name>
    <dbReference type="NCBI Taxonomy" id="412690"/>
    <lineage>
        <taxon>Bacteria</taxon>
        <taxon>Bacillati</taxon>
        <taxon>Actinomycetota</taxon>
        <taxon>Actinomycetes</taxon>
        <taxon>Micrococcales</taxon>
        <taxon>Microbacteriaceae</taxon>
        <taxon>Microterricola</taxon>
    </lineage>
</organism>
<dbReference type="CDD" id="cd06530">
    <property type="entry name" value="S26_SPase_I"/>
    <property type="match status" value="1"/>
</dbReference>